<accession>A0ABY3ZNS5</accession>
<evidence type="ECO:0000256" key="8">
    <source>
        <dbReference type="ARBA" id="ARBA00034708"/>
    </source>
</evidence>
<keyword evidence="11" id="KW-1185">Reference proteome</keyword>
<dbReference type="PANTHER" id="PTHR33281">
    <property type="entry name" value="UPF0187 PROTEIN YNEE"/>
    <property type="match status" value="1"/>
</dbReference>
<evidence type="ECO:0000256" key="2">
    <source>
        <dbReference type="ARBA" id="ARBA00022448"/>
    </source>
</evidence>
<sequence length="121" mass="13394">MTISNTLSSLARSQAGCDRIATTPLPFVYSLMVRRTIYLYCWLLPFALIEATSWFAPVFAAVVACVFFGLQAVTNELEHPFRNVQNGLSLDAICRVIKISACEALGQEAPAMRTLENYVLT</sequence>
<keyword evidence="6" id="KW-0406">Ion transport</keyword>
<gene>
    <name evidence="10" type="ORF">DSM109990_02691</name>
</gene>
<evidence type="ECO:0000256" key="9">
    <source>
        <dbReference type="SAM" id="Phobius"/>
    </source>
</evidence>
<comment type="subcellular location">
    <subcellularLocation>
        <location evidence="1">Cell membrane</location>
        <topology evidence="1">Multi-pass membrane protein</topology>
    </subcellularLocation>
</comment>
<evidence type="ECO:0000256" key="3">
    <source>
        <dbReference type="ARBA" id="ARBA00022475"/>
    </source>
</evidence>
<evidence type="ECO:0000256" key="5">
    <source>
        <dbReference type="ARBA" id="ARBA00022989"/>
    </source>
</evidence>
<protein>
    <recommendedName>
        <fullName evidence="12">Bestrophin, RFP-TM, chloride channel</fullName>
    </recommendedName>
</protein>
<name>A0ABY3ZNS5_9RHOB</name>
<keyword evidence="5 9" id="KW-1133">Transmembrane helix</keyword>
<evidence type="ECO:0000313" key="11">
    <source>
        <dbReference type="Proteomes" id="UP000831019"/>
    </source>
</evidence>
<feature type="transmembrane region" description="Helical" evidence="9">
    <location>
        <begin position="37"/>
        <end position="70"/>
    </location>
</feature>
<organism evidence="10 11">
    <name type="scientific">Sulfitobacter dubius</name>
    <dbReference type="NCBI Taxonomy" id="218673"/>
    <lineage>
        <taxon>Bacteria</taxon>
        <taxon>Pseudomonadati</taxon>
        <taxon>Pseudomonadota</taxon>
        <taxon>Alphaproteobacteria</taxon>
        <taxon>Rhodobacterales</taxon>
        <taxon>Roseobacteraceae</taxon>
        <taxon>Sulfitobacter</taxon>
    </lineage>
</organism>
<evidence type="ECO:0000256" key="1">
    <source>
        <dbReference type="ARBA" id="ARBA00004651"/>
    </source>
</evidence>
<dbReference type="Pfam" id="PF25539">
    <property type="entry name" value="Bestrophin_2"/>
    <property type="match status" value="1"/>
</dbReference>
<keyword evidence="2" id="KW-0813">Transport</keyword>
<dbReference type="PANTHER" id="PTHR33281:SF19">
    <property type="entry name" value="VOLTAGE-DEPENDENT ANION CHANNEL-FORMING PROTEIN YNEE"/>
    <property type="match status" value="1"/>
</dbReference>
<proteinExistence type="inferred from homology"/>
<keyword evidence="3" id="KW-1003">Cell membrane</keyword>
<dbReference type="InterPro" id="IPR044669">
    <property type="entry name" value="YneE/VCCN1/2-like"/>
</dbReference>
<keyword evidence="7 9" id="KW-0472">Membrane</keyword>
<comment type="similarity">
    <text evidence="8">Belongs to the anion channel-forming bestrophin (TC 1.A.46) family.</text>
</comment>
<dbReference type="RefSeq" id="WP_243261324.1">
    <property type="nucleotide sequence ID" value="NZ_CP085144.1"/>
</dbReference>
<dbReference type="Proteomes" id="UP000831019">
    <property type="component" value="Chromosome"/>
</dbReference>
<dbReference type="EMBL" id="CP085144">
    <property type="protein sequence ID" value="UOA15847.1"/>
    <property type="molecule type" value="Genomic_DNA"/>
</dbReference>
<evidence type="ECO:0000256" key="6">
    <source>
        <dbReference type="ARBA" id="ARBA00023065"/>
    </source>
</evidence>
<reference evidence="11" key="1">
    <citation type="journal article" date="2022" name="Microorganisms">
        <title>Beyond the ABCs#Discovery of Three New Plasmid Types in Rhodobacterales (RepQ, RepY, RepW).</title>
        <authorList>
            <person name="Freese H.M."/>
            <person name="Ringel V."/>
            <person name="Overmann J."/>
            <person name="Petersen J."/>
        </authorList>
    </citation>
    <scope>NUCLEOTIDE SEQUENCE [LARGE SCALE GENOMIC DNA]</scope>
    <source>
        <strain evidence="11">DSM 109990</strain>
    </source>
</reference>
<evidence type="ECO:0000313" key="10">
    <source>
        <dbReference type="EMBL" id="UOA15847.1"/>
    </source>
</evidence>
<evidence type="ECO:0000256" key="4">
    <source>
        <dbReference type="ARBA" id="ARBA00022692"/>
    </source>
</evidence>
<keyword evidence="4 9" id="KW-0812">Transmembrane</keyword>
<evidence type="ECO:0000256" key="7">
    <source>
        <dbReference type="ARBA" id="ARBA00023136"/>
    </source>
</evidence>
<evidence type="ECO:0008006" key="12">
    <source>
        <dbReference type="Google" id="ProtNLM"/>
    </source>
</evidence>